<gene>
    <name evidence="1" type="ORF">CH330_01315</name>
</gene>
<dbReference type="EMBL" id="NOZP01000031">
    <property type="protein sequence ID" value="OYD16935.1"/>
    <property type="molecule type" value="Genomic_DNA"/>
</dbReference>
<comment type="caution">
    <text evidence="1">The sequence shown here is derived from an EMBL/GenBank/DDBJ whole genome shotgun (WGS) entry which is preliminary data.</text>
</comment>
<dbReference type="Gene3D" id="3.20.20.80">
    <property type="entry name" value="Glycosidases"/>
    <property type="match status" value="1"/>
</dbReference>
<evidence type="ECO:0000313" key="2">
    <source>
        <dbReference type="Proteomes" id="UP000215559"/>
    </source>
</evidence>
<sequence length="932" mass="103088">MIISYCDTASLTEEPNNWYIRFCDPANPFVIDTVDKIDYPNNLGSISCLSDAVKYNVYMSYSPSPSIDLSGQANIEFWFKTDDPLTADFAAKLRVNCPDWENYITFDFTSQLVSGEWTHVILPIASGTITGSPNLADVSYLRLEITNRNEAHTYKLDILEATAASATVPVTVMSKTTADAELTGIPFIQPATPPNVTPFTREVGEDTLFTLQAPATILVNDKLYTFNRYEFSDGTPLATDNPLAKVIYVAQTITAVFKESEEILVFETDCNGSFEPMRFYGDGSYVFADPVGLGRNGVELTATDGRASLLYQDLEAQFASVRLKFQASFPDFTKLRNILYISHHSQYGGGSPFVVLYLSGTSNRLGVVYWDQGGESKGMVAGLALEPNVLYEFEVVYKAETETLGYLQVFAREVYPTPTLPVKGFEKLGITTSDLAPYIDSVEVGEGWAIGIDVSTTVYYVSLWQTPALVTEKTITGTVTDMNTGAPLADVCVALGQGSDTTIHTPVTTARTDAQGAFAMAVSEVGLPTYIIEAFRPDYYEKNRELFVFLEGENSVVKDFALAPKICCVPSDVYQGNVWPCRCACIFPYWFEYDSTGMDDCLDDLKAQIPHVNTIDIRRLYEADPANPNKVVQSPGWPQLTFAKLLAATQKAKVRGYRVRLGLVCYGNYPTVGDGVTYFDSFKQFAVESAEWCQLNGVEELCIAWESYWIDPRLEDGTFNAQWQAIIDACREAAPNVMLTWQGATFIAFEGANATRNTFLSSLDYLSISLWSRLTYNVDATYEELLAAFSNAPDEGNLLQRVADISANFNKKVMMNFGYARQWAAILRPWGGGLKLPDDEGEQAIAYKAWFDAYRAIQDSLYGVLFEHFDDPMTYGTTTGTCRNCYASMQGIIDAGLVSHTAVAPPPPPPPPIIPILFMGGLLLYLLTTETK</sequence>
<dbReference type="InterPro" id="IPR017853">
    <property type="entry name" value="GH"/>
</dbReference>
<dbReference type="Gene3D" id="2.60.40.1120">
    <property type="entry name" value="Carboxypeptidase-like, regulatory domain"/>
    <property type="match status" value="1"/>
</dbReference>
<proteinExistence type="predicted"/>
<accession>A0A235BZH1</accession>
<dbReference type="InterPro" id="IPR008969">
    <property type="entry name" value="CarboxyPept-like_regulatory"/>
</dbReference>
<dbReference type="Proteomes" id="UP000215559">
    <property type="component" value="Unassembled WGS sequence"/>
</dbReference>
<dbReference type="AlphaFoldDB" id="A0A235BZH1"/>
<name>A0A235BZH1_UNCW3</name>
<protein>
    <submittedName>
        <fullName evidence="1">Uncharacterized protein</fullName>
    </submittedName>
</protein>
<dbReference type="SUPFAM" id="SSF51445">
    <property type="entry name" value="(Trans)glycosidases"/>
    <property type="match status" value="1"/>
</dbReference>
<organism evidence="1 2">
    <name type="scientific">candidate division WOR-3 bacterium JGI_Cruoil_03_51_56</name>
    <dbReference type="NCBI Taxonomy" id="1973747"/>
    <lineage>
        <taxon>Bacteria</taxon>
        <taxon>Bacteria division WOR-3</taxon>
    </lineage>
</organism>
<reference evidence="1 2" key="1">
    <citation type="submission" date="2017-07" db="EMBL/GenBank/DDBJ databases">
        <title>Recovery of genomes from metagenomes via a dereplication, aggregation, and scoring strategy.</title>
        <authorList>
            <person name="Sieber C.M."/>
            <person name="Probst A.J."/>
            <person name="Sharrar A."/>
            <person name="Thomas B.C."/>
            <person name="Hess M."/>
            <person name="Tringe S.G."/>
            <person name="Banfield J.F."/>
        </authorList>
    </citation>
    <scope>NUCLEOTIDE SEQUENCE [LARGE SCALE GENOMIC DNA]</scope>
    <source>
        <strain evidence="1">JGI_Cruoil_03_51_56</strain>
    </source>
</reference>
<evidence type="ECO:0000313" key="1">
    <source>
        <dbReference type="EMBL" id="OYD16935.1"/>
    </source>
</evidence>
<dbReference type="SUPFAM" id="SSF49464">
    <property type="entry name" value="Carboxypeptidase regulatory domain-like"/>
    <property type="match status" value="1"/>
</dbReference>